<gene>
    <name evidence="1" type="ORF">PLXY2_LOCUS10558</name>
</gene>
<dbReference type="AlphaFoldDB" id="A0A8S4FWC5"/>
<dbReference type="Proteomes" id="UP000653454">
    <property type="component" value="Unassembled WGS sequence"/>
</dbReference>
<dbReference type="SUPFAM" id="SSF103657">
    <property type="entry name" value="BAR/IMD domain-like"/>
    <property type="match status" value="1"/>
</dbReference>
<keyword evidence="2" id="KW-1185">Reference proteome</keyword>
<dbReference type="EMBL" id="CAJHNJ030000047">
    <property type="protein sequence ID" value="CAG9132034.1"/>
    <property type="molecule type" value="Genomic_DNA"/>
</dbReference>
<accession>A0A8S4FWC5</accession>
<dbReference type="InterPro" id="IPR027267">
    <property type="entry name" value="AH/BAR_dom_sf"/>
</dbReference>
<dbReference type="Gene3D" id="1.20.1270.60">
    <property type="entry name" value="Arfaptin homology (AH) domain/BAR domain"/>
    <property type="match status" value="1"/>
</dbReference>
<proteinExistence type="predicted"/>
<dbReference type="GO" id="GO:0005886">
    <property type="term" value="C:plasma membrane"/>
    <property type="evidence" value="ECO:0007669"/>
    <property type="project" value="TreeGrafter"/>
</dbReference>
<dbReference type="GO" id="GO:2000786">
    <property type="term" value="P:positive regulation of autophagosome assembly"/>
    <property type="evidence" value="ECO:0007669"/>
    <property type="project" value="TreeGrafter"/>
</dbReference>
<evidence type="ECO:0000313" key="1">
    <source>
        <dbReference type="EMBL" id="CAG9132034.1"/>
    </source>
</evidence>
<sequence>MPQFFRRAVHNRSVTGQWGCKVLPRWTRSVTGQFKEYLFFAAALQQLCSGHEARQLALETAEDTLNNRIAERKRAAAGKSGLMSRLFGTTDPDIVRDQATRALDAKILQDQQAIDKAKMDLEDFTKKVSIEIEHFYKQKDKDLHESLVGFISLQVKAAKKNLQAWTQIKECLQNMP</sequence>
<organism evidence="1 2">
    <name type="scientific">Plutella xylostella</name>
    <name type="common">Diamondback moth</name>
    <name type="synonym">Plutella maculipennis</name>
    <dbReference type="NCBI Taxonomy" id="51655"/>
    <lineage>
        <taxon>Eukaryota</taxon>
        <taxon>Metazoa</taxon>
        <taxon>Ecdysozoa</taxon>
        <taxon>Arthropoda</taxon>
        <taxon>Hexapoda</taxon>
        <taxon>Insecta</taxon>
        <taxon>Pterygota</taxon>
        <taxon>Neoptera</taxon>
        <taxon>Endopterygota</taxon>
        <taxon>Lepidoptera</taxon>
        <taxon>Glossata</taxon>
        <taxon>Ditrysia</taxon>
        <taxon>Yponomeutoidea</taxon>
        <taxon>Plutellidae</taxon>
        <taxon>Plutella</taxon>
    </lineage>
</organism>
<dbReference type="GO" id="GO:0031201">
    <property type="term" value="C:SNARE complex"/>
    <property type="evidence" value="ECO:0007669"/>
    <property type="project" value="TreeGrafter"/>
</dbReference>
<comment type="caution">
    <text evidence="1">The sequence shown here is derived from an EMBL/GenBank/DDBJ whole genome shotgun (WGS) entry which is preliminary data.</text>
</comment>
<protein>
    <submittedName>
        <fullName evidence="1">(diamondback moth) hypothetical protein</fullName>
    </submittedName>
</protein>
<dbReference type="PANTHER" id="PTHR46596:SF1">
    <property type="entry name" value="SORTING NEXIN-4"/>
    <property type="match status" value="1"/>
</dbReference>
<dbReference type="InterPro" id="IPR034783">
    <property type="entry name" value="SNX4"/>
</dbReference>
<evidence type="ECO:0000313" key="2">
    <source>
        <dbReference type="Proteomes" id="UP000653454"/>
    </source>
</evidence>
<dbReference type="GO" id="GO:0015031">
    <property type="term" value="P:protein transport"/>
    <property type="evidence" value="ECO:0007669"/>
    <property type="project" value="InterPro"/>
</dbReference>
<dbReference type="GO" id="GO:0032266">
    <property type="term" value="F:phosphatidylinositol-3-phosphate binding"/>
    <property type="evidence" value="ECO:0007669"/>
    <property type="project" value="TreeGrafter"/>
</dbReference>
<dbReference type="GO" id="GO:0031901">
    <property type="term" value="C:early endosome membrane"/>
    <property type="evidence" value="ECO:0007669"/>
    <property type="project" value="TreeGrafter"/>
</dbReference>
<name>A0A8S4FWC5_PLUXY</name>
<reference evidence="1" key="1">
    <citation type="submission" date="2020-11" db="EMBL/GenBank/DDBJ databases">
        <authorList>
            <person name="Whiteford S."/>
        </authorList>
    </citation>
    <scope>NUCLEOTIDE SEQUENCE</scope>
</reference>
<dbReference type="PANTHER" id="PTHR46596">
    <property type="entry name" value="SORTING NEXIN-4"/>
    <property type="match status" value="1"/>
</dbReference>